<dbReference type="RefSeq" id="WP_377068110.1">
    <property type="nucleotide sequence ID" value="NZ_JBHSJJ010000017.1"/>
</dbReference>
<comment type="caution">
    <text evidence="4">The sequence shown here is derived from an EMBL/GenBank/DDBJ whole genome shotgun (WGS) entry which is preliminary data.</text>
</comment>
<gene>
    <name evidence="4" type="ORF">ACFPFU_21785</name>
</gene>
<evidence type="ECO:0000259" key="3">
    <source>
        <dbReference type="Pfam" id="PF01370"/>
    </source>
</evidence>
<protein>
    <submittedName>
        <fullName evidence="4">NAD-dependent epimerase/dehydratase family protein</fullName>
    </submittedName>
</protein>
<accession>A0ABV9T6H8</accession>
<reference evidence="5" key="1">
    <citation type="journal article" date="2019" name="Int. J. Syst. Evol. Microbiol.">
        <title>The Global Catalogue of Microorganisms (GCM) 10K type strain sequencing project: providing services to taxonomists for standard genome sequencing and annotation.</title>
        <authorList>
            <consortium name="The Broad Institute Genomics Platform"/>
            <consortium name="The Broad Institute Genome Sequencing Center for Infectious Disease"/>
            <person name="Wu L."/>
            <person name="Ma J."/>
        </authorList>
    </citation>
    <scope>NUCLEOTIDE SEQUENCE [LARGE SCALE GENOMIC DNA]</scope>
    <source>
        <strain evidence="5">CGMCC 4.7466</strain>
    </source>
</reference>
<dbReference type="InterPro" id="IPR036291">
    <property type="entry name" value="NAD(P)-bd_dom_sf"/>
</dbReference>
<dbReference type="PANTHER" id="PTHR14097">
    <property type="entry name" value="OXIDOREDUCTASE HTATIP2"/>
    <property type="match status" value="1"/>
</dbReference>
<dbReference type="Pfam" id="PF01370">
    <property type="entry name" value="Epimerase"/>
    <property type="match status" value="1"/>
</dbReference>
<proteinExistence type="predicted"/>
<dbReference type="InterPro" id="IPR001509">
    <property type="entry name" value="Epimerase_deHydtase"/>
</dbReference>
<evidence type="ECO:0000313" key="4">
    <source>
        <dbReference type="EMBL" id="MFC4874350.1"/>
    </source>
</evidence>
<keyword evidence="5" id="KW-1185">Reference proteome</keyword>
<dbReference type="Gene3D" id="3.40.50.720">
    <property type="entry name" value="NAD(P)-binding Rossmann-like Domain"/>
    <property type="match status" value="1"/>
</dbReference>
<dbReference type="SUPFAM" id="SSF51735">
    <property type="entry name" value="NAD(P)-binding Rossmann-fold domains"/>
    <property type="match status" value="1"/>
</dbReference>
<name>A0ABV9T6H8_9BACT</name>
<sequence length="239" mass="26931">MSQIAIVTGASGLVGMQLLHRLFRDEKYDWVVVLGRRELTLKHPKLVQLKIDFEKLDGLDLVAAIRENDRGGDYQNLVQHLEKGNGTIHAYSSLGTTIKDAGSKENFYRIDHDYVVGFARWAHRLGAKRFLYVSAIGANPRAKVFYNKVKGEVEHDLKSIPFEYLGLFQPSLLLGNRRESRLGEIVGGVLLKGLNLIGLFRKYKPIYGHQVARVMVERAGDADRQGVETISSTEMHKLT</sequence>
<evidence type="ECO:0000256" key="2">
    <source>
        <dbReference type="ARBA" id="ARBA00023136"/>
    </source>
</evidence>
<keyword evidence="2" id="KW-0472">Membrane</keyword>
<dbReference type="Proteomes" id="UP001595818">
    <property type="component" value="Unassembled WGS sequence"/>
</dbReference>
<evidence type="ECO:0000256" key="1">
    <source>
        <dbReference type="ARBA" id="ARBA00004370"/>
    </source>
</evidence>
<comment type="subcellular location">
    <subcellularLocation>
        <location evidence="1">Membrane</location>
    </subcellularLocation>
</comment>
<dbReference type="EMBL" id="JBHSJJ010000017">
    <property type="protein sequence ID" value="MFC4874350.1"/>
    <property type="molecule type" value="Genomic_DNA"/>
</dbReference>
<organism evidence="4 5">
    <name type="scientific">Negadavirga shengliensis</name>
    <dbReference type="NCBI Taxonomy" id="1389218"/>
    <lineage>
        <taxon>Bacteria</taxon>
        <taxon>Pseudomonadati</taxon>
        <taxon>Bacteroidota</taxon>
        <taxon>Cytophagia</taxon>
        <taxon>Cytophagales</taxon>
        <taxon>Cyclobacteriaceae</taxon>
        <taxon>Negadavirga</taxon>
    </lineage>
</organism>
<evidence type="ECO:0000313" key="5">
    <source>
        <dbReference type="Proteomes" id="UP001595818"/>
    </source>
</evidence>
<feature type="domain" description="NAD-dependent epimerase/dehydratase" evidence="3">
    <location>
        <begin position="6"/>
        <end position="135"/>
    </location>
</feature>
<dbReference type="PANTHER" id="PTHR14097:SF7">
    <property type="entry name" value="OXIDOREDUCTASE HTATIP2"/>
    <property type="match status" value="1"/>
</dbReference>